<organism evidence="3 4">
    <name type="scientific">Lentinula guzmanii</name>
    <dbReference type="NCBI Taxonomy" id="2804957"/>
    <lineage>
        <taxon>Eukaryota</taxon>
        <taxon>Fungi</taxon>
        <taxon>Dikarya</taxon>
        <taxon>Basidiomycota</taxon>
        <taxon>Agaricomycotina</taxon>
        <taxon>Agaricomycetes</taxon>
        <taxon>Agaricomycetidae</taxon>
        <taxon>Agaricales</taxon>
        <taxon>Marasmiineae</taxon>
        <taxon>Omphalotaceae</taxon>
        <taxon>Lentinula</taxon>
    </lineage>
</organism>
<dbReference type="Proteomes" id="UP001176059">
    <property type="component" value="Unassembled WGS sequence"/>
</dbReference>
<gene>
    <name evidence="3" type="ORF">DFJ43DRAFT_1111886</name>
</gene>
<sequence>MSSIDNRKHIVVHAMPIAWGHNKPLCAFTVQILENQPEAIVTYFTTSNTYHKIIAEFRHLEPTRYAALEPRLNIINIAGPVVDPFQPLDAFEPNFAALYSSSSVTCLSTDRTISGLPRPTLAIIDPFAGYAFECIRRIAGRSVSILAWWTSNAGSLLRLFGPGHLGGVAEPSLETAEGRSAIKKKIFAKEQIKWHDCIGNVVDIAGISPSYDYEWFPQKTAMTDIAAVAEKGGSIYVREADGVICVSTRAFEPEAVAVAKEWFSSMGKTWHTVGPLSIPVPGVETSKSSSQTTDQTDVLVEAFLNRMQREFGDQSLLYMSFGTVFWPEEDDRVWAVINGLLEKRQPFLFSHPSPFLRFPDEVKKKIDASGIAMELSWSPQEMILTHPVTGWFLTHGGWNSVQEAFTHRVPMIFWPFHADQPYNAMRLLALKAGFELIEVRTGPIGTRIPYKCKELPAFTPASAKAEIMGLTEKLKAQEGFIVRQNFEAVADAVCKAWDTPNGESRKDTKAMLKEFL</sequence>
<dbReference type="PANTHER" id="PTHR48047:SF215">
    <property type="entry name" value="GLYCOSYLTRANSFERASE"/>
    <property type="match status" value="1"/>
</dbReference>
<accession>A0AA38JVE6</accession>
<keyword evidence="2" id="KW-0808">Transferase</keyword>
<comment type="similarity">
    <text evidence="1">Belongs to the UDP-glycosyltransferase family.</text>
</comment>
<evidence type="ECO:0000256" key="2">
    <source>
        <dbReference type="ARBA" id="ARBA00022679"/>
    </source>
</evidence>
<dbReference type="AlphaFoldDB" id="A0AA38JVE6"/>
<dbReference type="InterPro" id="IPR002213">
    <property type="entry name" value="UDP_glucos_trans"/>
</dbReference>
<comment type="caution">
    <text evidence="3">The sequence shown here is derived from an EMBL/GenBank/DDBJ whole genome shotgun (WGS) entry which is preliminary data.</text>
</comment>
<dbReference type="Pfam" id="PF00201">
    <property type="entry name" value="UDPGT"/>
    <property type="match status" value="1"/>
</dbReference>
<proteinExistence type="inferred from homology"/>
<protein>
    <recommendedName>
        <fullName evidence="5">UDP-Glycosyltransferase/glycogen phosphorylase</fullName>
    </recommendedName>
</protein>
<name>A0AA38JVE6_9AGAR</name>
<dbReference type="GO" id="GO:0035251">
    <property type="term" value="F:UDP-glucosyltransferase activity"/>
    <property type="evidence" value="ECO:0007669"/>
    <property type="project" value="TreeGrafter"/>
</dbReference>
<dbReference type="Gene3D" id="3.40.50.2000">
    <property type="entry name" value="Glycogen Phosphorylase B"/>
    <property type="match status" value="2"/>
</dbReference>
<dbReference type="CDD" id="cd03784">
    <property type="entry name" value="GT1_Gtf-like"/>
    <property type="match status" value="1"/>
</dbReference>
<evidence type="ECO:0000313" key="3">
    <source>
        <dbReference type="EMBL" id="KAJ3736835.1"/>
    </source>
</evidence>
<evidence type="ECO:0000313" key="4">
    <source>
        <dbReference type="Proteomes" id="UP001176059"/>
    </source>
</evidence>
<keyword evidence="4" id="KW-1185">Reference proteome</keyword>
<dbReference type="EMBL" id="JANVFO010000004">
    <property type="protein sequence ID" value="KAJ3736835.1"/>
    <property type="molecule type" value="Genomic_DNA"/>
</dbReference>
<dbReference type="SUPFAM" id="SSF53756">
    <property type="entry name" value="UDP-Glycosyltransferase/glycogen phosphorylase"/>
    <property type="match status" value="1"/>
</dbReference>
<evidence type="ECO:0000256" key="1">
    <source>
        <dbReference type="ARBA" id="ARBA00009995"/>
    </source>
</evidence>
<evidence type="ECO:0008006" key="5">
    <source>
        <dbReference type="Google" id="ProtNLM"/>
    </source>
</evidence>
<reference evidence="3" key="1">
    <citation type="submission" date="2022-08" db="EMBL/GenBank/DDBJ databases">
        <authorList>
            <consortium name="DOE Joint Genome Institute"/>
            <person name="Min B."/>
            <person name="Sierra-Patev S."/>
            <person name="Naranjo-Ortiz M."/>
            <person name="Looney B."/>
            <person name="Konkel Z."/>
            <person name="Slot J.C."/>
            <person name="Sakamoto Y."/>
            <person name="Steenwyk J.L."/>
            <person name="Rokas A."/>
            <person name="Carro J."/>
            <person name="Camarero S."/>
            <person name="Ferreira P."/>
            <person name="Molpeceres G."/>
            <person name="Ruiz-duenas F.J."/>
            <person name="Serrano A."/>
            <person name="Henrissat B."/>
            <person name="Drula E."/>
            <person name="Hughes K.W."/>
            <person name="Mata J.L."/>
            <person name="Ishikawa N.K."/>
            <person name="Vargas-Isla R."/>
            <person name="Ushijima S."/>
            <person name="Smith C.A."/>
            <person name="Ahrendt S."/>
            <person name="Andreopoulos W."/>
            <person name="He G."/>
            <person name="LaButti K."/>
            <person name="Lipzen A."/>
            <person name="Ng V."/>
            <person name="Riley R."/>
            <person name="Sandor L."/>
            <person name="Barry K."/>
            <person name="Martinez A.T."/>
            <person name="Xiao Y."/>
            <person name="Gibbons J.G."/>
            <person name="Terashima K."/>
            <person name="Hibbett D.S."/>
            <person name="Grigoriev I.V."/>
        </authorList>
    </citation>
    <scope>NUCLEOTIDE SEQUENCE</scope>
    <source>
        <strain evidence="3">ET3784</strain>
    </source>
</reference>
<reference evidence="3" key="2">
    <citation type="journal article" date="2023" name="Proc. Natl. Acad. Sci. U.S.A.">
        <title>A global phylogenomic analysis of the shiitake genus Lentinula.</title>
        <authorList>
            <person name="Sierra-Patev S."/>
            <person name="Min B."/>
            <person name="Naranjo-Ortiz M."/>
            <person name="Looney B."/>
            <person name="Konkel Z."/>
            <person name="Slot J.C."/>
            <person name="Sakamoto Y."/>
            <person name="Steenwyk J.L."/>
            <person name="Rokas A."/>
            <person name="Carro J."/>
            <person name="Camarero S."/>
            <person name="Ferreira P."/>
            <person name="Molpeceres G."/>
            <person name="Ruiz-Duenas F.J."/>
            <person name="Serrano A."/>
            <person name="Henrissat B."/>
            <person name="Drula E."/>
            <person name="Hughes K.W."/>
            <person name="Mata J.L."/>
            <person name="Ishikawa N.K."/>
            <person name="Vargas-Isla R."/>
            <person name="Ushijima S."/>
            <person name="Smith C.A."/>
            <person name="Donoghue J."/>
            <person name="Ahrendt S."/>
            <person name="Andreopoulos W."/>
            <person name="He G."/>
            <person name="LaButti K."/>
            <person name="Lipzen A."/>
            <person name="Ng V."/>
            <person name="Riley R."/>
            <person name="Sandor L."/>
            <person name="Barry K."/>
            <person name="Martinez A.T."/>
            <person name="Xiao Y."/>
            <person name="Gibbons J.G."/>
            <person name="Terashima K."/>
            <person name="Grigoriev I.V."/>
            <person name="Hibbett D."/>
        </authorList>
    </citation>
    <scope>NUCLEOTIDE SEQUENCE</scope>
    <source>
        <strain evidence="3">ET3784</strain>
    </source>
</reference>
<dbReference type="PANTHER" id="PTHR48047">
    <property type="entry name" value="GLYCOSYLTRANSFERASE"/>
    <property type="match status" value="1"/>
</dbReference>